<evidence type="ECO:0000259" key="1">
    <source>
        <dbReference type="Pfam" id="PF04536"/>
    </source>
</evidence>
<geneLocation type="plasmid" evidence="2">
    <name>unnamed1</name>
</geneLocation>
<dbReference type="PANTHER" id="PTHR30373">
    <property type="entry name" value="UPF0603 PROTEIN YGCG"/>
    <property type="match status" value="1"/>
</dbReference>
<dbReference type="RefSeq" id="WP_135706991.1">
    <property type="nucleotide sequence ID" value="NZ_CP038636.1"/>
</dbReference>
<reference evidence="2 3" key="1">
    <citation type="submission" date="2019-03" db="EMBL/GenBank/DDBJ databases">
        <title>Efficiently degradation of phenoxyalkanoic acid herbicides by Cupriavidus oxalaticus strain X32.</title>
        <authorList>
            <person name="Sheng X."/>
        </authorList>
    </citation>
    <scope>NUCLEOTIDE SEQUENCE [LARGE SCALE GENOMIC DNA]</scope>
    <source>
        <strain evidence="2 3">X32</strain>
        <plasmid evidence="2 3">unnamed1</plasmid>
    </source>
</reference>
<dbReference type="Pfam" id="PF04536">
    <property type="entry name" value="TPM_phosphatase"/>
    <property type="match status" value="1"/>
</dbReference>
<dbReference type="AlphaFoldDB" id="A0A4P7LIZ6"/>
<name>A0A4P7LIZ6_9BURK</name>
<dbReference type="OrthoDB" id="5683663at2"/>
<sequence>MANLQPMARHLLMTHWRVRRTFPRETLLAIEQAIATGESTHIGQLRFAVEGALSLAALSKGLTARERAIEVFSQLHVWDTEHNNGVLIYLLLADRSVEIVADRGIHGRVRQGEWDTICREMEDAFRRNEFRLGVLRGITAVGTLLATHFPAGVGGTDELLNTPVIL</sequence>
<dbReference type="KEGG" id="cox:E0W60_33065"/>
<organism evidence="2 3">
    <name type="scientific">Cupriavidus oxalaticus</name>
    <dbReference type="NCBI Taxonomy" id="96344"/>
    <lineage>
        <taxon>Bacteria</taxon>
        <taxon>Pseudomonadati</taxon>
        <taxon>Pseudomonadota</taxon>
        <taxon>Betaproteobacteria</taxon>
        <taxon>Burkholderiales</taxon>
        <taxon>Burkholderiaceae</taxon>
        <taxon>Cupriavidus</taxon>
    </lineage>
</organism>
<proteinExistence type="predicted"/>
<accession>A0A4P7LIZ6</accession>
<dbReference type="Gene3D" id="3.10.310.50">
    <property type="match status" value="1"/>
</dbReference>
<dbReference type="EMBL" id="CP038636">
    <property type="protein sequence ID" value="QBY55795.1"/>
    <property type="molecule type" value="Genomic_DNA"/>
</dbReference>
<protein>
    <recommendedName>
        <fullName evidence="1">TPM domain-containing protein</fullName>
    </recommendedName>
</protein>
<evidence type="ECO:0000313" key="3">
    <source>
        <dbReference type="Proteomes" id="UP000295294"/>
    </source>
</evidence>
<gene>
    <name evidence="2" type="ORF">E0W60_33065</name>
</gene>
<evidence type="ECO:0000313" key="2">
    <source>
        <dbReference type="EMBL" id="QBY55795.1"/>
    </source>
</evidence>
<feature type="domain" description="TPM" evidence="1">
    <location>
        <begin position="23"/>
        <end position="143"/>
    </location>
</feature>
<dbReference type="PANTHER" id="PTHR30373:SF8">
    <property type="entry name" value="BLL7265 PROTEIN"/>
    <property type="match status" value="1"/>
</dbReference>
<keyword evidence="2" id="KW-0614">Plasmid</keyword>
<dbReference type="InterPro" id="IPR007621">
    <property type="entry name" value="TPM_dom"/>
</dbReference>
<dbReference type="Proteomes" id="UP000295294">
    <property type="component" value="Plasmid unnamed1"/>
</dbReference>